<keyword evidence="3" id="KW-1185">Reference proteome</keyword>
<accession>A0A1M5IYR5</accession>
<keyword evidence="1" id="KW-0732">Signal</keyword>
<dbReference type="InterPro" id="IPR026341">
    <property type="entry name" value="T9SS_type_B"/>
</dbReference>
<protein>
    <submittedName>
        <fullName evidence="2">Gliding motility-associated C-terminal domain-containing protein</fullName>
    </submittedName>
</protein>
<reference evidence="2 3" key="1">
    <citation type="submission" date="2016-11" db="EMBL/GenBank/DDBJ databases">
        <authorList>
            <person name="Jaros S."/>
            <person name="Januszkiewicz K."/>
            <person name="Wedrychowicz H."/>
        </authorList>
    </citation>
    <scope>NUCLEOTIDE SEQUENCE [LARGE SCALE GENOMIC DNA]</scope>
    <source>
        <strain evidence="2 3">DSM 26897</strain>
    </source>
</reference>
<dbReference type="PANTHER" id="PTHR42754:SF1">
    <property type="entry name" value="LIPOPROTEIN"/>
    <property type="match status" value="1"/>
</dbReference>
<feature type="signal peptide" evidence="1">
    <location>
        <begin position="1"/>
        <end position="23"/>
    </location>
</feature>
<gene>
    <name evidence="2" type="ORF">SAMN05444008_12641</name>
</gene>
<evidence type="ECO:0000256" key="1">
    <source>
        <dbReference type="SAM" id="SignalP"/>
    </source>
</evidence>
<dbReference type="STRING" id="1302690.BUE76_05460"/>
<dbReference type="Proteomes" id="UP000184368">
    <property type="component" value="Unassembled WGS sequence"/>
</dbReference>
<dbReference type="AlphaFoldDB" id="A0A1M5IYR5"/>
<feature type="chain" id="PRO_5012838636" evidence="1">
    <location>
        <begin position="24"/>
        <end position="990"/>
    </location>
</feature>
<dbReference type="EMBL" id="FQUO01000026">
    <property type="protein sequence ID" value="SHG33446.1"/>
    <property type="molecule type" value="Genomic_DNA"/>
</dbReference>
<dbReference type="PANTHER" id="PTHR42754">
    <property type="entry name" value="ENDOGLUCANASE"/>
    <property type="match status" value="1"/>
</dbReference>
<dbReference type="NCBIfam" id="TIGR04131">
    <property type="entry name" value="Bac_Flav_CTERM"/>
    <property type="match status" value="1"/>
</dbReference>
<sequence length="990" mass="107695">MPRLFLLVLLTIAALCCCRQSLGQSCPDSFYIKKLYAAGVQVITHDQVMLQDNSIILCGQISPSTGVNGDALLVRLDVNGNIVWERVFESDGAQYFQKIIRCADGGVLTAGYQEHMGLTGLVLCRFDLDGRLQWRKDYSFKLGASLGIADIKEDAEGAFLLLANFMANGLSFSDKIFFARFDQQGALKFSQAFYQPVTLRSMQANQMVLHNGTAYIAGYCHDWYKHQGMLLRVNARTAALQWSKFYSFNNGEASFKHVLKPGSNQLYLLGTNNVLSGDTTIVLVTDLDGQVVSSKCLSQQGWRDRGAAALDGAGNILYGDRFYLTSAPANTGINVVKFHPQLGGAWSKVYPQIGGIALVFGLGVRSNNEVVLSGTSYEGNKPGSSFISRLPISGELNCSTTDLFFKFGEARSRSVIVTFTAEPAPITDTVISYNLSGNLPLSLEQLCTRVSDCSSFSLGVSRNICSAGDTLVLSIRKNAGCIAAPAFTYDQSMFRWVGQTESEVRFIAIKQGSSKVAAAIEGLCGTIKDSITLSISFSAASFSLGSDTALCSGQSLQLRAGDGFASYQWQDGSIGSTYDVKKPGIYHVRTINSCGGVFSDTIRVTEGLAGNFDIGADRTLCDGDTIMLQMPPGFNSYVWRTSDGTLLGSDSSILIHPDSSDTYTAMATHLSGCTVTDIISIKVKAPMFLDLGNDTSLCTGDSLVLQVGSDFNQLLWWDGSSTASRSVTAKGAYSVKAWDSNGCVSTDTIKVLNLFPVPQVRLGFDTVLCSGQARVLEAGSGFSNYFWSTGATTSSIAVQDTGMYRVMVVDRNGCYGDGQVRINKRVAAPANFLPAQLSLCQYGSIKLKPLNTYAQYLWSTNAVTSEIDIFKPGTYWLEALDLYGCRGRDSILIKQKQCLEGFYIPNAFSPNGDRLNEVFKPLIFEPVANYHFLVFNRWGDVVYESRILEQGWNGKVKGVADNTAIFTWLCTYRNADQVPQVKRGTVALIK</sequence>
<evidence type="ECO:0000313" key="2">
    <source>
        <dbReference type="EMBL" id="SHG33446.1"/>
    </source>
</evidence>
<organism evidence="2 3">
    <name type="scientific">Cnuella takakiae</name>
    <dbReference type="NCBI Taxonomy" id="1302690"/>
    <lineage>
        <taxon>Bacteria</taxon>
        <taxon>Pseudomonadati</taxon>
        <taxon>Bacteroidota</taxon>
        <taxon>Chitinophagia</taxon>
        <taxon>Chitinophagales</taxon>
        <taxon>Chitinophagaceae</taxon>
        <taxon>Cnuella</taxon>
    </lineage>
</organism>
<dbReference type="Pfam" id="PF13585">
    <property type="entry name" value="CHU_C"/>
    <property type="match status" value="1"/>
</dbReference>
<evidence type="ECO:0000313" key="3">
    <source>
        <dbReference type="Proteomes" id="UP000184368"/>
    </source>
</evidence>
<name>A0A1M5IYR5_9BACT</name>
<dbReference type="OrthoDB" id="9765926at2"/>
<proteinExistence type="predicted"/>
<dbReference type="RefSeq" id="WP_083596738.1">
    <property type="nucleotide sequence ID" value="NZ_FQUO01000026.1"/>
</dbReference>